<reference evidence="2 3" key="1">
    <citation type="submission" date="2023-06" db="EMBL/GenBank/DDBJ databases">
        <title>Draft genome sequence of Novosphingobium sp. strain IK01.</title>
        <authorList>
            <person name="Hatamoto M."/>
            <person name="Ikarashi T."/>
            <person name="Yamaguchi T."/>
        </authorList>
    </citation>
    <scope>NUCLEOTIDE SEQUENCE [LARGE SCALE GENOMIC DNA]</scope>
    <source>
        <strain evidence="2 3">IK01</strain>
    </source>
</reference>
<accession>A0ABQ6P3K0</accession>
<comment type="caution">
    <text evidence="2">The sequence shown here is derived from an EMBL/GenBank/DDBJ whole genome shotgun (WGS) entry which is preliminary data.</text>
</comment>
<keyword evidence="3" id="KW-1185">Reference proteome</keyword>
<gene>
    <name evidence="2" type="ORF">NUTIK01_06140</name>
</gene>
<evidence type="ECO:0000256" key="1">
    <source>
        <dbReference type="SAM" id="Phobius"/>
    </source>
</evidence>
<sequence length="65" mass="6669">MAARPSNAVHPFGCACRACAPVAPHRHRAGLTIRSASRALILLASLIAIPFLVAQALAGLKGGRV</sequence>
<dbReference type="PROSITE" id="PS51257">
    <property type="entry name" value="PROKAR_LIPOPROTEIN"/>
    <property type="match status" value="1"/>
</dbReference>
<organism evidence="2 3">
    <name type="scientific">Novosphingobium pituita</name>
    <dbReference type="NCBI Taxonomy" id="3056842"/>
    <lineage>
        <taxon>Bacteria</taxon>
        <taxon>Pseudomonadati</taxon>
        <taxon>Pseudomonadota</taxon>
        <taxon>Alphaproteobacteria</taxon>
        <taxon>Sphingomonadales</taxon>
        <taxon>Sphingomonadaceae</taxon>
        <taxon>Novosphingobium</taxon>
    </lineage>
</organism>
<dbReference type="RefSeq" id="WP_317973669.1">
    <property type="nucleotide sequence ID" value="NZ_BTFW01000001.1"/>
</dbReference>
<name>A0ABQ6P3K0_9SPHN</name>
<evidence type="ECO:0000313" key="3">
    <source>
        <dbReference type="Proteomes" id="UP001187221"/>
    </source>
</evidence>
<keyword evidence="1" id="KW-0472">Membrane</keyword>
<feature type="transmembrane region" description="Helical" evidence="1">
    <location>
        <begin position="39"/>
        <end position="60"/>
    </location>
</feature>
<dbReference type="Proteomes" id="UP001187221">
    <property type="component" value="Unassembled WGS sequence"/>
</dbReference>
<evidence type="ECO:0000313" key="2">
    <source>
        <dbReference type="EMBL" id="GMM59837.1"/>
    </source>
</evidence>
<keyword evidence="1" id="KW-1133">Transmembrane helix</keyword>
<dbReference type="EMBL" id="BTFW01000001">
    <property type="protein sequence ID" value="GMM59837.1"/>
    <property type="molecule type" value="Genomic_DNA"/>
</dbReference>
<keyword evidence="1" id="KW-0812">Transmembrane</keyword>
<protein>
    <submittedName>
        <fullName evidence="2">Uncharacterized protein</fullName>
    </submittedName>
</protein>
<proteinExistence type="predicted"/>